<comment type="subcellular location">
    <subcellularLocation>
        <location evidence="1">Membrane</location>
        <topology evidence="1">Multi-pass membrane protein</topology>
    </subcellularLocation>
    <subcellularLocation>
        <location evidence="14">Postsynaptic cell membrane</location>
    </subcellularLocation>
</comment>
<dbReference type="FunFam" id="1.10.287.70:FF:000105">
    <property type="entry name" value="Eye-enriched kainate receptor, isoform A"/>
    <property type="match status" value="1"/>
</dbReference>
<feature type="domain" description="Ionotropic glutamate receptor C-terminal" evidence="17">
    <location>
        <begin position="393"/>
        <end position="820"/>
    </location>
</feature>
<dbReference type="Gene3D" id="3.40.50.2300">
    <property type="match status" value="4"/>
</dbReference>
<feature type="domain" description="Ionotropic glutamate receptor L-glutamate and glycine-binding" evidence="18">
    <location>
        <begin position="403"/>
        <end position="468"/>
    </location>
</feature>
<dbReference type="Pfam" id="PF01094">
    <property type="entry name" value="ANF_receptor"/>
    <property type="match status" value="2"/>
</dbReference>
<dbReference type="SUPFAM" id="SSF53850">
    <property type="entry name" value="Periplasmic binding protein-like II"/>
    <property type="match status" value="2"/>
</dbReference>
<keyword evidence="12" id="KW-1071">Ligand-gated ion channel</keyword>
<keyword evidence="20" id="KW-1185">Reference proteome</keyword>
<dbReference type="FunFam" id="3.40.190.10:FF:000061">
    <property type="entry name" value="Glutamate receptor, ionotropic kainate"/>
    <property type="match status" value="2"/>
</dbReference>
<evidence type="ECO:0000256" key="4">
    <source>
        <dbReference type="ARBA" id="ARBA00022692"/>
    </source>
</evidence>
<dbReference type="CDD" id="cd06382">
    <property type="entry name" value="PBP1_iGluR_Kainate"/>
    <property type="match status" value="2"/>
</dbReference>
<dbReference type="SUPFAM" id="SSF53822">
    <property type="entry name" value="Periplasmic binding protein-like I"/>
    <property type="match status" value="2"/>
</dbReference>
<keyword evidence="10" id="KW-0325">Glycoprotein</keyword>
<keyword evidence="9 19" id="KW-0675">Receptor</keyword>
<keyword evidence="7" id="KW-0406">Ion transport</keyword>
<evidence type="ECO:0000313" key="19">
    <source>
        <dbReference type="EMBL" id="KYN07450.1"/>
    </source>
</evidence>
<evidence type="ECO:0000256" key="15">
    <source>
        <dbReference type="SAM" id="MobiDB-lite"/>
    </source>
</evidence>
<dbReference type="Pfam" id="PF10613">
    <property type="entry name" value="Lig_chan-Glu_bd"/>
    <property type="match status" value="2"/>
</dbReference>
<protein>
    <submittedName>
        <fullName evidence="19">Glutamate receptor, ionotropic kainate 2</fullName>
    </submittedName>
</protein>
<evidence type="ECO:0000259" key="17">
    <source>
        <dbReference type="SMART" id="SM00079"/>
    </source>
</evidence>
<evidence type="ECO:0000256" key="1">
    <source>
        <dbReference type="ARBA" id="ARBA00004141"/>
    </source>
</evidence>
<feature type="region of interest" description="Disordered" evidence="15">
    <location>
        <begin position="1783"/>
        <end position="1805"/>
    </location>
</feature>
<evidence type="ECO:0000256" key="11">
    <source>
        <dbReference type="ARBA" id="ARBA00023257"/>
    </source>
</evidence>
<name>A0A195D3G4_9HYME</name>
<dbReference type="SMART" id="SM00079">
    <property type="entry name" value="PBPe"/>
    <property type="match status" value="2"/>
</dbReference>
<dbReference type="InterPro" id="IPR015683">
    <property type="entry name" value="Ionotropic_Glu_rcpt"/>
</dbReference>
<keyword evidence="5 16" id="KW-1133">Transmembrane helix</keyword>
<comment type="similarity">
    <text evidence="2">Belongs to the glutamate-gated ion channel (TC 1.A.10.1) family.</text>
</comment>
<evidence type="ECO:0000256" key="5">
    <source>
        <dbReference type="ARBA" id="ARBA00022989"/>
    </source>
</evidence>
<dbReference type="InterPro" id="IPR001320">
    <property type="entry name" value="Iontro_rcpt_C"/>
</dbReference>
<feature type="transmembrane region" description="Helical" evidence="16">
    <location>
        <begin position="1462"/>
        <end position="1479"/>
    </location>
</feature>
<dbReference type="Pfam" id="PF00060">
    <property type="entry name" value="Lig_chan"/>
    <property type="match status" value="2"/>
</dbReference>
<organism evidence="19 20">
    <name type="scientific">Cyphomyrmex costatus</name>
    <dbReference type="NCBI Taxonomy" id="456900"/>
    <lineage>
        <taxon>Eukaryota</taxon>
        <taxon>Metazoa</taxon>
        <taxon>Ecdysozoa</taxon>
        <taxon>Arthropoda</taxon>
        <taxon>Hexapoda</taxon>
        <taxon>Insecta</taxon>
        <taxon>Pterygota</taxon>
        <taxon>Neoptera</taxon>
        <taxon>Endopterygota</taxon>
        <taxon>Hymenoptera</taxon>
        <taxon>Apocrita</taxon>
        <taxon>Aculeata</taxon>
        <taxon>Formicoidea</taxon>
        <taxon>Formicidae</taxon>
        <taxon>Myrmicinae</taxon>
        <taxon>Cyphomyrmex</taxon>
    </lineage>
</organism>
<dbReference type="InterPro" id="IPR019594">
    <property type="entry name" value="Glu/Gly-bd"/>
</dbReference>
<evidence type="ECO:0000256" key="16">
    <source>
        <dbReference type="SAM" id="Phobius"/>
    </source>
</evidence>
<evidence type="ECO:0000256" key="13">
    <source>
        <dbReference type="ARBA" id="ARBA00023303"/>
    </source>
</evidence>
<evidence type="ECO:0000256" key="14">
    <source>
        <dbReference type="ARBA" id="ARBA00034100"/>
    </source>
</evidence>
<gene>
    <name evidence="19" type="ORF">ALC62_01652</name>
</gene>
<keyword evidence="13" id="KW-0407">Ion channel</keyword>
<evidence type="ECO:0000256" key="12">
    <source>
        <dbReference type="ARBA" id="ARBA00023286"/>
    </source>
</evidence>
<dbReference type="Gene3D" id="3.40.190.10">
    <property type="entry name" value="Periplasmic binding protein-like II"/>
    <property type="match status" value="3"/>
</dbReference>
<feature type="transmembrane region" description="Helical" evidence="16">
    <location>
        <begin position="1727"/>
        <end position="1748"/>
    </location>
</feature>
<dbReference type="FunFam" id="3.40.190.10:FF:000178">
    <property type="entry name" value="Glutamate receptor subunit"/>
    <property type="match status" value="1"/>
</dbReference>
<feature type="transmembrane region" description="Helical" evidence="16">
    <location>
        <begin position="1538"/>
        <end position="1560"/>
    </location>
</feature>
<dbReference type="GO" id="GO:0045211">
    <property type="term" value="C:postsynaptic membrane"/>
    <property type="evidence" value="ECO:0007669"/>
    <property type="project" value="UniProtKB-SubCell"/>
</dbReference>
<evidence type="ECO:0000256" key="9">
    <source>
        <dbReference type="ARBA" id="ARBA00023170"/>
    </source>
</evidence>
<feature type="domain" description="Ionotropic glutamate receptor C-terminal" evidence="17">
    <location>
        <begin position="1335"/>
        <end position="1700"/>
    </location>
</feature>
<dbReference type="FunFam" id="3.40.190.10:FF:000147">
    <property type="entry name" value="Uncharacterized protein, isoform C"/>
    <property type="match status" value="1"/>
</dbReference>
<evidence type="ECO:0000256" key="7">
    <source>
        <dbReference type="ARBA" id="ARBA00023065"/>
    </source>
</evidence>
<keyword evidence="11" id="KW-0628">Postsynaptic cell membrane</keyword>
<proteinExistence type="inferred from homology"/>
<sequence>MCDFPGGLFHPSDDKQEVAFRYAVEKINANRDILPKSRLSAQVEVIQPQDSFHASKRVCHLLRGGVAAIFGPQSAHTASHVQSICDTMEIPHLETRWDYRLRRQSCLVNLYPHPTTLSKAYVDLVKAWGWKSFTIIYENNEGLVRLQELLKAHGPSEFPITVRQLSEGSEYRPLLKQIKNSAESHIVLDCSTERIYDVLKQAQQIGMMSDYHSYLITSLDLHTVDLEEFKHGGTNITAFRLVDPEKPEIQKVIQDWIYGEKRYNRELDMGQNSNKTETSLLYDAVHLFAKALHDLDTSQQIDIKPLSCESTDTWPHGYSLINYMKIVEMVGLTGIIKFDHQGFRSDFVLDIIELNNKEGLKKIGTWNSTKGINFTRSYGDVYSQIVENLQNKTFIVTTILSAPYCMRKDSSEKLTGNAQFEGYSVDLIYEISRLLGFNYTFRLVPDGRYGSYNSQTKEWDGMMKELLEQKADLAIGDLTITYDREQVVDFTTPFMPLGISILYRKPIKQPPNLFSFLSPLSLDVWIYMATAYLGVSVLLFILARQNVFEIVKFRFTPYEWYNPHPCNKNPDRLENRFKFFNCLWFTIGSLMRQGCDILPKFSPYEWENPHPCNGQSEVLENEFTLMNSLWFTIGSLMQQGSDIAPKAVSTRMVAGMWWFFTLIMISSYTANLAAFLTVERMDSPIESAEDLAKQTKIKYGALKGGSTAAFFKDSNFSTYQRMWSFMDSAKPSVFTVSNGEGVDRVITGKGSYAFLMESTSIEYVIERKCDLTQVGGLLDSKGYGIAMPPNSPYRTAISEAILKLQEEGKLHMLKTRWWKEKRGGGSCRDDTSKSSSAANELGLANVGGVFVVLMGGMGVACVIAVCEFVWKSRKVAIEERNSVCSEMASELRYALDCGNENKKSSRKALCRCRGQHSSLSIVSEKGKYAACNKYRHFVGKAPLTAGHVFTVGLFDQDEAIQQMFESSVRTVNKHRHEDQELSNVFFLAETEKVQVDLFEVSSKVCDLVEPGIAGVFGPQEKIIAEHVQSICDAIEVPHISVREDLDQSFKQRGIGLNLYPHVNSLSRIYNQLVTELKWKTFAILYENTDSLIRMRQLLKRWDAHGNFVFMYHLGYEPNYRKGMQEIKATNIEHIIIDCSYEILNEVLKQAQQVGILSDKYKVIVTSPDLQTLDLEPYQFSGVNLTGIRLIDSEDPIVLQILDRHKNEWGLDNPSQLRIEHALMYDAVQLFARAFKQLKDATKGDVKKLSCDDNSRWEHGLSLSNFMRSTETRGLTGLVKFDRDGFRSNIELDIVRLTENGLVKIGEWNSTTGENIDWLPEINPKSEAKLNIQNKTFTVLISLTSPYGMQKESMTTLSGNERYEGFAVDIIQAISTILEFNYTLQVEADYGSLKDGKWSGMLGKIMADEADLAITDLTITSTRATYFDFTTPIMNLGISILYRKPSKAPPNLFSFLSPFSNDVWLYLIGTYVIVSLLLYVTGRLCPAEWSNPYPCIEEPEVLENQFSFKNAFWFAIGAIMQQGSEIAPIGISTRMIASCWWFFCLIMVSSYTANLAAFLTIETVTSPFDNVEELARKKTIKYGAKKKGATLNFFGDSNHTIYKDMYKYMMENENDVLVAENYEGLHKAKYEDYAFLMESASIEYLIERHCDVTQIGGLLDEKGYGIAMKKNSPYLHNINSAVLKLSEGGIIQEIKKKWWTQKRGGGKCQESAGTSQAERLGLDNVGGVFLVLTVGVALSCVYTIIELLWDVARTSIRENVSFKEELINELKFIAKCSGSKPVRKKSELSSKNENDSTRGCTPPYGFVPTVIRTSPIDNK</sequence>
<evidence type="ECO:0000256" key="2">
    <source>
        <dbReference type="ARBA" id="ARBA00008685"/>
    </source>
</evidence>
<feature type="compositionally biased region" description="Basic and acidic residues" evidence="15">
    <location>
        <begin position="1783"/>
        <end position="1795"/>
    </location>
</feature>
<dbReference type="FunFam" id="1.10.287.70:FF:000192">
    <property type="entry name" value="Glutamate receptor, ionotropic kainate"/>
    <property type="match status" value="1"/>
</dbReference>
<feature type="transmembrane region" description="Helical" evidence="16">
    <location>
        <begin position="524"/>
        <end position="543"/>
    </location>
</feature>
<evidence type="ECO:0000256" key="10">
    <source>
        <dbReference type="ARBA" id="ARBA00023180"/>
    </source>
</evidence>
<reference evidence="19 20" key="1">
    <citation type="submission" date="2016-03" db="EMBL/GenBank/DDBJ databases">
        <title>Cyphomyrmex costatus WGS genome.</title>
        <authorList>
            <person name="Nygaard S."/>
            <person name="Hu H."/>
            <person name="Boomsma J."/>
            <person name="Zhang G."/>
        </authorList>
    </citation>
    <scope>NUCLEOTIDE SEQUENCE [LARGE SCALE GENOMIC DNA]</scope>
    <source>
        <strain evidence="19">MS0001</strain>
        <tissue evidence="19">Whole body</tissue>
    </source>
</reference>
<feature type="domain" description="Ionotropic glutamate receptor L-glutamate and glycine-binding" evidence="18">
    <location>
        <begin position="1345"/>
        <end position="1406"/>
    </location>
</feature>
<dbReference type="SMART" id="SM00918">
    <property type="entry name" value="Lig_chan-Glu_bd"/>
    <property type="match status" value="2"/>
</dbReference>
<dbReference type="Proteomes" id="UP000078542">
    <property type="component" value="Unassembled WGS sequence"/>
</dbReference>
<evidence type="ECO:0000256" key="3">
    <source>
        <dbReference type="ARBA" id="ARBA00022448"/>
    </source>
</evidence>
<evidence type="ECO:0000259" key="18">
    <source>
        <dbReference type="SMART" id="SM00918"/>
    </source>
</evidence>
<dbReference type="PANTHER" id="PTHR18966">
    <property type="entry name" value="IONOTROPIC GLUTAMATE RECEPTOR"/>
    <property type="match status" value="1"/>
</dbReference>
<dbReference type="InterPro" id="IPR028082">
    <property type="entry name" value="Peripla_BP_I"/>
</dbReference>
<dbReference type="STRING" id="456900.A0A195D3G4"/>
<accession>A0A195D3G4</accession>
<keyword evidence="3" id="KW-0813">Transport</keyword>
<dbReference type="Gene3D" id="1.10.287.70">
    <property type="match status" value="3"/>
</dbReference>
<evidence type="ECO:0000256" key="8">
    <source>
        <dbReference type="ARBA" id="ARBA00023136"/>
    </source>
</evidence>
<feature type="transmembrane region" description="Helical" evidence="16">
    <location>
        <begin position="656"/>
        <end position="678"/>
    </location>
</feature>
<keyword evidence="8 16" id="KW-0472">Membrane</keyword>
<keyword evidence="4 16" id="KW-0812">Transmembrane</keyword>
<evidence type="ECO:0000313" key="20">
    <source>
        <dbReference type="Proteomes" id="UP000078542"/>
    </source>
</evidence>
<keyword evidence="6" id="KW-0770">Synapse</keyword>
<dbReference type="GO" id="GO:0015276">
    <property type="term" value="F:ligand-gated monoatomic ion channel activity"/>
    <property type="evidence" value="ECO:0007669"/>
    <property type="project" value="InterPro"/>
</dbReference>
<evidence type="ECO:0000256" key="6">
    <source>
        <dbReference type="ARBA" id="ARBA00023018"/>
    </source>
</evidence>
<dbReference type="InterPro" id="IPR001828">
    <property type="entry name" value="ANF_lig-bd_rcpt"/>
</dbReference>
<dbReference type="FunFam" id="3.40.50.2300:FF:000106">
    <property type="entry name" value="Glutamate receptor ionotropic, kainate"/>
    <property type="match status" value="1"/>
</dbReference>
<dbReference type="FunFam" id="1.10.287.70:FF:000134">
    <property type="entry name" value="Glutamate receptor, ionotropic kainate"/>
    <property type="match status" value="1"/>
</dbReference>
<dbReference type="EMBL" id="KQ976885">
    <property type="protein sequence ID" value="KYN07450.1"/>
    <property type="molecule type" value="Genomic_DNA"/>
</dbReference>